<dbReference type="Proteomes" id="UP001318860">
    <property type="component" value="Unassembled WGS sequence"/>
</dbReference>
<evidence type="ECO:0000313" key="3">
    <source>
        <dbReference type="Proteomes" id="UP001318860"/>
    </source>
</evidence>
<proteinExistence type="predicted"/>
<name>A0ABR0U2D0_REHGL</name>
<accession>A0ABR0U2D0</accession>
<reference evidence="2 3" key="1">
    <citation type="journal article" date="2021" name="Comput. Struct. Biotechnol. J.">
        <title>De novo genome assembly of the potent medicinal plant Rehmannia glutinosa using nanopore technology.</title>
        <authorList>
            <person name="Ma L."/>
            <person name="Dong C."/>
            <person name="Song C."/>
            <person name="Wang X."/>
            <person name="Zheng X."/>
            <person name="Niu Y."/>
            <person name="Chen S."/>
            <person name="Feng W."/>
        </authorList>
    </citation>
    <scope>NUCLEOTIDE SEQUENCE [LARGE SCALE GENOMIC DNA]</scope>
    <source>
        <strain evidence="2">DH-2019</strain>
    </source>
</reference>
<dbReference type="EMBL" id="JABTTQ020003493">
    <property type="protein sequence ID" value="KAK6116446.1"/>
    <property type="molecule type" value="Genomic_DNA"/>
</dbReference>
<evidence type="ECO:0000313" key="2">
    <source>
        <dbReference type="EMBL" id="KAK6116446.1"/>
    </source>
</evidence>
<organism evidence="2 3">
    <name type="scientific">Rehmannia glutinosa</name>
    <name type="common">Chinese foxglove</name>
    <dbReference type="NCBI Taxonomy" id="99300"/>
    <lineage>
        <taxon>Eukaryota</taxon>
        <taxon>Viridiplantae</taxon>
        <taxon>Streptophyta</taxon>
        <taxon>Embryophyta</taxon>
        <taxon>Tracheophyta</taxon>
        <taxon>Spermatophyta</taxon>
        <taxon>Magnoliopsida</taxon>
        <taxon>eudicotyledons</taxon>
        <taxon>Gunneridae</taxon>
        <taxon>Pentapetalae</taxon>
        <taxon>asterids</taxon>
        <taxon>lamiids</taxon>
        <taxon>Lamiales</taxon>
        <taxon>Orobanchaceae</taxon>
        <taxon>Rehmannieae</taxon>
        <taxon>Rehmannia</taxon>
    </lineage>
</organism>
<keyword evidence="3" id="KW-1185">Reference proteome</keyword>
<comment type="caution">
    <text evidence="2">The sequence shown here is derived from an EMBL/GenBank/DDBJ whole genome shotgun (WGS) entry which is preliminary data.</text>
</comment>
<sequence>MEEEEESNTSKKCIPKTRNHRGNEIACSYQYHHHHLLQNSYRLNYGFGFGYQNQYQNYPALLPLPPSIPVNPPFLQNQSFTSKTHLRKASWRQNNPPLATSSEYQVQDSSVGQARTEIHNKNGRKNIVDAKPKSLMAVAKRPDSGGVEGKVITLLANHFLVEFDPSQRIFHYDVEISPNPSKEIARTIKQKLVNDHSSLLSNAHPVYDGRRTLYSPIEFKDDRLECYISLPMTNSEERYKIFRVNIKLVSKFDGEVLSKYLNKGDAARACSKC</sequence>
<protein>
    <recommendedName>
        <fullName evidence="1">Protein argonaute N-terminal domain-containing protein</fullName>
    </recommendedName>
</protein>
<feature type="domain" description="Protein argonaute N-terminal" evidence="1">
    <location>
        <begin position="151"/>
        <end position="265"/>
    </location>
</feature>
<evidence type="ECO:0000259" key="1">
    <source>
        <dbReference type="Pfam" id="PF16486"/>
    </source>
</evidence>
<gene>
    <name evidence="2" type="ORF">DH2020_049908</name>
</gene>
<dbReference type="InterPro" id="IPR032474">
    <property type="entry name" value="Argonaute_N"/>
</dbReference>
<dbReference type="Pfam" id="PF16486">
    <property type="entry name" value="ArgoN"/>
    <property type="match status" value="1"/>
</dbReference>
<dbReference type="PANTHER" id="PTHR22891">
    <property type="entry name" value="EUKARYOTIC TRANSLATION INITIATION FACTOR 2C"/>
    <property type="match status" value="1"/>
</dbReference>